<reference evidence="1" key="1">
    <citation type="journal article" date="2019" name="Sci. Rep.">
        <title>Draft genome of Tanacetum cinerariifolium, the natural source of mosquito coil.</title>
        <authorList>
            <person name="Yamashiro T."/>
            <person name="Shiraishi A."/>
            <person name="Satake H."/>
            <person name="Nakayama K."/>
        </authorList>
    </citation>
    <scope>NUCLEOTIDE SEQUENCE</scope>
</reference>
<feature type="non-terminal residue" evidence="1">
    <location>
        <position position="102"/>
    </location>
</feature>
<sequence>MLDEKLVLLDDDEKSLKPKVDDSVNAYRDSEVDEVFNETEIFMALRISKVKKSYKSGSGVGNKSLYEKWKKTYNEDPHNDDDFDDCGLTDAQMKFANSFDIS</sequence>
<accession>A0A699L1V8</accession>
<dbReference type="AlphaFoldDB" id="A0A699L1V8"/>
<dbReference type="EMBL" id="BKCJ010567371">
    <property type="protein sequence ID" value="GFB17068.1"/>
    <property type="molecule type" value="Genomic_DNA"/>
</dbReference>
<comment type="caution">
    <text evidence="1">The sequence shown here is derived from an EMBL/GenBank/DDBJ whole genome shotgun (WGS) entry which is preliminary data.</text>
</comment>
<name>A0A699L1V8_TANCI</name>
<evidence type="ECO:0000313" key="1">
    <source>
        <dbReference type="EMBL" id="GFB17068.1"/>
    </source>
</evidence>
<proteinExistence type="predicted"/>
<protein>
    <submittedName>
        <fullName evidence="1">Uncharacterized protein</fullName>
    </submittedName>
</protein>
<organism evidence="1">
    <name type="scientific">Tanacetum cinerariifolium</name>
    <name type="common">Dalmatian daisy</name>
    <name type="synonym">Chrysanthemum cinerariifolium</name>
    <dbReference type="NCBI Taxonomy" id="118510"/>
    <lineage>
        <taxon>Eukaryota</taxon>
        <taxon>Viridiplantae</taxon>
        <taxon>Streptophyta</taxon>
        <taxon>Embryophyta</taxon>
        <taxon>Tracheophyta</taxon>
        <taxon>Spermatophyta</taxon>
        <taxon>Magnoliopsida</taxon>
        <taxon>eudicotyledons</taxon>
        <taxon>Gunneridae</taxon>
        <taxon>Pentapetalae</taxon>
        <taxon>asterids</taxon>
        <taxon>campanulids</taxon>
        <taxon>Asterales</taxon>
        <taxon>Asteraceae</taxon>
        <taxon>Asteroideae</taxon>
        <taxon>Anthemideae</taxon>
        <taxon>Anthemidinae</taxon>
        <taxon>Tanacetum</taxon>
    </lineage>
</organism>
<gene>
    <name evidence="1" type="ORF">Tci_689039</name>
</gene>